<dbReference type="Proteomes" id="UP000187209">
    <property type="component" value="Unassembled WGS sequence"/>
</dbReference>
<evidence type="ECO:0000313" key="1">
    <source>
        <dbReference type="EMBL" id="OMJ71939.1"/>
    </source>
</evidence>
<accession>A0A1R2B5B1</accession>
<organism evidence="1 2">
    <name type="scientific">Stentor coeruleus</name>
    <dbReference type="NCBI Taxonomy" id="5963"/>
    <lineage>
        <taxon>Eukaryota</taxon>
        <taxon>Sar</taxon>
        <taxon>Alveolata</taxon>
        <taxon>Ciliophora</taxon>
        <taxon>Postciliodesmatophora</taxon>
        <taxon>Heterotrichea</taxon>
        <taxon>Heterotrichida</taxon>
        <taxon>Stentoridae</taxon>
        <taxon>Stentor</taxon>
    </lineage>
</organism>
<dbReference type="EMBL" id="MPUH01000943">
    <property type="protein sequence ID" value="OMJ71939.1"/>
    <property type="molecule type" value="Genomic_DNA"/>
</dbReference>
<dbReference type="AlphaFoldDB" id="A0A1R2B5B1"/>
<evidence type="ECO:0008006" key="3">
    <source>
        <dbReference type="Google" id="ProtNLM"/>
    </source>
</evidence>
<gene>
    <name evidence="1" type="ORF">SteCoe_29727</name>
</gene>
<reference evidence="1 2" key="1">
    <citation type="submission" date="2016-11" db="EMBL/GenBank/DDBJ databases">
        <title>The macronuclear genome of Stentor coeruleus: a giant cell with tiny introns.</title>
        <authorList>
            <person name="Slabodnick M."/>
            <person name="Ruby J.G."/>
            <person name="Reiff S.B."/>
            <person name="Swart E.C."/>
            <person name="Gosai S."/>
            <person name="Prabakaran S."/>
            <person name="Witkowska E."/>
            <person name="Larue G.E."/>
            <person name="Fisher S."/>
            <person name="Freeman R.M."/>
            <person name="Gunawardena J."/>
            <person name="Chu W."/>
            <person name="Stover N.A."/>
            <person name="Gregory B.D."/>
            <person name="Nowacki M."/>
            <person name="Derisi J."/>
            <person name="Roy S.W."/>
            <person name="Marshall W.F."/>
            <person name="Sood P."/>
        </authorList>
    </citation>
    <scope>NUCLEOTIDE SEQUENCE [LARGE SCALE GENOMIC DNA]</scope>
    <source>
        <strain evidence="1">WM001</strain>
    </source>
</reference>
<protein>
    <recommendedName>
        <fullName evidence="3">Protein kinase domain-containing protein</fullName>
    </recommendedName>
</protein>
<proteinExistence type="predicted"/>
<keyword evidence="2" id="KW-1185">Reference proteome</keyword>
<name>A0A1R2B5B1_9CILI</name>
<comment type="caution">
    <text evidence="1">The sequence shown here is derived from an EMBL/GenBank/DDBJ whole genome shotgun (WGS) entry which is preliminary data.</text>
</comment>
<sequence>MSIEEYESIIRKMLPLFIPTQSQDNPRENLAMRKITVEIDKLFKNPERPISNLESIVQDYNAMLEYDVNDRNSRYIKEQRILLFYKYIQYLYGDDLNLDQYIALIKVVCMQPSVEGAGTFIEKLKRDIFNGFKSDDSLNGVKSDDSLNQSKSDPNYVIELVRKNVTILDRIKEYYTIHEMVTEKKLLGYPYEKCLLKLMNEKNGPSLKKIFNYYYLQYEELIGMPFQLINFELKKRIREYFKENSNDLVKCERFLYETIPDKFKHKEALRKELLQMFIRNYSGMVVVNLNHINHNEIKFNNYAKSSKYNINVLSTKIPEEMIRFDYNSKTELIQHLINDLTIFLRLNQFNTGITFLGIWLNTPKGINLGFCFEDFGEPLYEYCKKIKQNDLDFKEGKMFYLIKEMAIKAQRLLDDGFFIEFLHPGNVFIKDYEVIVFPNCYAISAYSESSKVDTKMFKIEESIDLKKYLENTQSLKYDKNEYLTEQELKKGIISELNKSLAYSLGIMALYFKTSFLDLEHLAGNKDEIINSFKPSYSNAIRSLLGEKGERKSITELANELE</sequence>
<evidence type="ECO:0000313" key="2">
    <source>
        <dbReference type="Proteomes" id="UP000187209"/>
    </source>
</evidence>